<dbReference type="InterPro" id="IPR003715">
    <property type="entry name" value="Poly_export_N"/>
</dbReference>
<dbReference type="PROSITE" id="PS51257">
    <property type="entry name" value="PROKAR_LIPOPROTEIN"/>
    <property type="match status" value="1"/>
</dbReference>
<dbReference type="GO" id="GO:0015159">
    <property type="term" value="F:polysaccharide transmembrane transporter activity"/>
    <property type="evidence" value="ECO:0007669"/>
    <property type="project" value="InterPro"/>
</dbReference>
<dbReference type="Pfam" id="PF02563">
    <property type="entry name" value="Poly_export"/>
    <property type="match status" value="1"/>
</dbReference>
<proteinExistence type="predicted"/>
<feature type="domain" description="Polysaccharide export protein N-terminal" evidence="2">
    <location>
        <begin position="51"/>
        <end position="135"/>
    </location>
</feature>
<name>A0A6P0ULT5_9FLAO</name>
<sequence length="254" mass="28201">MNKSLYSPKSLVFSILILLLISSCGSRENVVYFQSAKEFETEVNTNTFTPRFKVDDVVAINVSALDLETTRPFNLLAGTGDNAVSLDYLIDKDGFIEFPVLGKVKLLGLTPTEAKDMLREKLSEYIKNPIINLRLNNFQVTVLGEVNRPGTYPVTGERITLLEAIGLAGDLTIQGERKNVLIIRDFNGVKTYSRVDLTTKEFVNSPVYYLTQNDVVYVEPNKGRVRSSGLDSIDTLTISIGSSLVLLLVSILIR</sequence>
<dbReference type="Pfam" id="PF10531">
    <property type="entry name" value="SLBB"/>
    <property type="match status" value="1"/>
</dbReference>
<accession>A0A6P0ULT5</accession>
<dbReference type="EMBL" id="JAABOO010000002">
    <property type="protein sequence ID" value="NER13967.1"/>
    <property type="molecule type" value="Genomic_DNA"/>
</dbReference>
<protein>
    <submittedName>
        <fullName evidence="4">Polysaccharide export protein</fullName>
    </submittedName>
</protein>
<evidence type="ECO:0000256" key="1">
    <source>
        <dbReference type="ARBA" id="ARBA00022729"/>
    </source>
</evidence>
<comment type="caution">
    <text evidence="4">The sequence shown here is derived from an EMBL/GenBank/DDBJ whole genome shotgun (WGS) entry which is preliminary data.</text>
</comment>
<evidence type="ECO:0000259" key="2">
    <source>
        <dbReference type="Pfam" id="PF02563"/>
    </source>
</evidence>
<evidence type="ECO:0000313" key="4">
    <source>
        <dbReference type="EMBL" id="NER13967.1"/>
    </source>
</evidence>
<keyword evidence="5" id="KW-1185">Reference proteome</keyword>
<dbReference type="PANTHER" id="PTHR33619">
    <property type="entry name" value="POLYSACCHARIDE EXPORT PROTEIN GFCE-RELATED"/>
    <property type="match status" value="1"/>
</dbReference>
<dbReference type="PANTHER" id="PTHR33619:SF3">
    <property type="entry name" value="POLYSACCHARIDE EXPORT PROTEIN GFCE-RELATED"/>
    <property type="match status" value="1"/>
</dbReference>
<dbReference type="Proteomes" id="UP000468581">
    <property type="component" value="Unassembled WGS sequence"/>
</dbReference>
<evidence type="ECO:0000259" key="3">
    <source>
        <dbReference type="Pfam" id="PF10531"/>
    </source>
</evidence>
<dbReference type="InterPro" id="IPR049712">
    <property type="entry name" value="Poly_export"/>
</dbReference>
<organism evidence="4 5">
    <name type="scientific">Leptobacterium flavescens</name>
    <dbReference type="NCBI Taxonomy" id="472055"/>
    <lineage>
        <taxon>Bacteria</taxon>
        <taxon>Pseudomonadati</taxon>
        <taxon>Bacteroidota</taxon>
        <taxon>Flavobacteriia</taxon>
        <taxon>Flavobacteriales</taxon>
        <taxon>Flavobacteriaceae</taxon>
        <taxon>Leptobacterium</taxon>
    </lineage>
</organism>
<dbReference type="AlphaFoldDB" id="A0A6P0ULT5"/>
<evidence type="ECO:0000313" key="5">
    <source>
        <dbReference type="Proteomes" id="UP000468581"/>
    </source>
</evidence>
<feature type="domain" description="Soluble ligand binding" evidence="3">
    <location>
        <begin position="140"/>
        <end position="185"/>
    </location>
</feature>
<dbReference type="Gene3D" id="3.10.560.10">
    <property type="entry name" value="Outer membrane lipoprotein wza domain like"/>
    <property type="match status" value="1"/>
</dbReference>
<dbReference type="Gene3D" id="3.30.1950.10">
    <property type="entry name" value="wza like domain"/>
    <property type="match status" value="1"/>
</dbReference>
<dbReference type="InterPro" id="IPR019554">
    <property type="entry name" value="Soluble_ligand-bd"/>
</dbReference>
<gene>
    <name evidence="4" type="ORF">GWK08_10985</name>
</gene>
<reference evidence="4 5" key="1">
    <citation type="submission" date="2020-01" db="EMBL/GenBank/DDBJ databases">
        <title>Leptobacterium flavescens.</title>
        <authorList>
            <person name="Wang G."/>
        </authorList>
    </citation>
    <scope>NUCLEOTIDE SEQUENCE [LARGE SCALE GENOMIC DNA]</scope>
    <source>
        <strain evidence="4 5">KCTC 22160</strain>
    </source>
</reference>
<keyword evidence="1" id="KW-0732">Signal</keyword>